<name>S1RI07_9ENTE</name>
<evidence type="ECO:0000313" key="1">
    <source>
        <dbReference type="EMBL" id="ESK60699.1"/>
    </source>
</evidence>
<dbReference type="OrthoDB" id="9760067at2"/>
<dbReference type="Proteomes" id="UP000017415">
    <property type="component" value="Unassembled WGS sequence"/>
</dbReference>
<reference evidence="1 2" key="1">
    <citation type="submission" date="2013-10" db="EMBL/GenBank/DDBJ databases">
        <title>The Genome Sequence of Enterococcus cecorum DSM 20682 (= ATCC 43198) (Illumina assembly).</title>
        <authorList>
            <consortium name="The Broad Institute Genomics Platform"/>
            <consortium name="The Broad Institute Genome Sequencing Center for Infectious Disease"/>
            <person name="Earl A."/>
            <person name="Russ C."/>
            <person name="Gilmore M."/>
            <person name="Surin D."/>
            <person name="Walker B."/>
            <person name="Young S."/>
            <person name="Zeng Q."/>
            <person name="Gargeya S."/>
            <person name="Fitzgerald M."/>
            <person name="Haas B."/>
            <person name="Abouelleil A."/>
            <person name="Allen A.W."/>
            <person name="Alvarado L."/>
            <person name="Arachchi H.M."/>
            <person name="Berlin A.M."/>
            <person name="Chapman S.B."/>
            <person name="Gainer-Dewar J."/>
            <person name="Goldberg J."/>
            <person name="Griggs A."/>
            <person name="Gujja S."/>
            <person name="Hansen M."/>
            <person name="Howarth C."/>
            <person name="Imamovic A."/>
            <person name="Ireland A."/>
            <person name="Larimer J."/>
            <person name="McCowan C."/>
            <person name="Murphy C."/>
            <person name="Pearson M."/>
            <person name="Poon T.W."/>
            <person name="Priest M."/>
            <person name="Roberts A."/>
            <person name="Saif S."/>
            <person name="Shea T."/>
            <person name="Sisk P."/>
            <person name="Sykes S."/>
            <person name="Wortman J."/>
            <person name="Nusbaum C."/>
            <person name="Birren B."/>
        </authorList>
    </citation>
    <scope>NUCLEOTIDE SEQUENCE [LARGE SCALE GENOMIC DNA]</scope>
    <source>
        <strain evidence="1 2">ATCC 43198</strain>
    </source>
</reference>
<dbReference type="GeneID" id="60871064"/>
<dbReference type="AlphaFoldDB" id="S1RI07"/>
<accession>S1RI07</accession>
<dbReference type="STRING" id="44008.GCA_001318175_00229"/>
<evidence type="ECO:0008006" key="3">
    <source>
        <dbReference type="Google" id="ProtNLM"/>
    </source>
</evidence>
<dbReference type="PATRIC" id="fig|1121864.4.peg.1440"/>
<protein>
    <recommendedName>
        <fullName evidence="3">Transposase IS66 C-terminal domain-containing protein</fullName>
    </recommendedName>
</protein>
<organism evidence="1 2">
    <name type="scientific">Enterococcus cecorum DSM 20682 = ATCC 43198</name>
    <dbReference type="NCBI Taxonomy" id="1121864"/>
    <lineage>
        <taxon>Bacteria</taxon>
        <taxon>Bacillati</taxon>
        <taxon>Bacillota</taxon>
        <taxon>Bacilli</taxon>
        <taxon>Lactobacillales</taxon>
        <taxon>Enterococcaceae</taxon>
        <taxon>Enterococcus</taxon>
    </lineage>
</organism>
<gene>
    <name evidence="1" type="ORF">OMO_02362</name>
</gene>
<proteinExistence type="predicted"/>
<evidence type="ECO:0000313" key="2">
    <source>
        <dbReference type="Proteomes" id="UP000017415"/>
    </source>
</evidence>
<comment type="caution">
    <text evidence="1">The sequence shown here is derived from an EMBL/GenBank/DDBJ whole genome shotgun (WGS) entry which is preliminary data.</text>
</comment>
<dbReference type="HOGENOM" id="CLU_023034_5_4_9"/>
<dbReference type="EMBL" id="AHYS01000011">
    <property type="protein sequence ID" value="ESK60699.1"/>
    <property type="molecule type" value="Genomic_DNA"/>
</dbReference>
<dbReference type="RefSeq" id="WP_016251587.1">
    <property type="nucleotide sequence ID" value="NZ_ASWI01000004.1"/>
</dbReference>
<keyword evidence="2" id="KW-1185">Reference proteome</keyword>
<sequence length="89" mass="10685">MGRKNWLFYKNGKVARGNTIYQSFIMNAEVNNLRPREYSEWLLTEIRELEAPTEEDFARYLPWLEGAQERCKVGSICTEKYQHYFKKEA</sequence>